<reference evidence="2" key="1">
    <citation type="submission" date="2012-02" db="EMBL/GenBank/DDBJ databases">
        <title>The complete genome of Solitalea canadensis DSM 3403.</title>
        <authorList>
            <consortium name="US DOE Joint Genome Institute (JGI-PGF)"/>
            <person name="Lucas S."/>
            <person name="Copeland A."/>
            <person name="Lapidus A."/>
            <person name="Glavina del Rio T."/>
            <person name="Dalin E."/>
            <person name="Tice H."/>
            <person name="Bruce D."/>
            <person name="Goodwin L."/>
            <person name="Pitluck S."/>
            <person name="Peters L."/>
            <person name="Ovchinnikova G."/>
            <person name="Lu M."/>
            <person name="Kyrpides N."/>
            <person name="Mavromatis K."/>
            <person name="Ivanova N."/>
            <person name="Brettin T."/>
            <person name="Detter J.C."/>
            <person name="Han C."/>
            <person name="Larimer F."/>
            <person name="Land M."/>
            <person name="Hauser L."/>
            <person name="Markowitz V."/>
            <person name="Cheng J.-F."/>
            <person name="Hugenholtz P."/>
            <person name="Woyke T."/>
            <person name="Wu D."/>
            <person name="Spring S."/>
            <person name="Schroeder M."/>
            <person name="Kopitz M."/>
            <person name="Brambilla E."/>
            <person name="Klenk H.-P."/>
            <person name="Eisen J.A."/>
        </authorList>
    </citation>
    <scope>NUCLEOTIDE SEQUENCE</scope>
    <source>
        <strain evidence="2">DSM 3403</strain>
    </source>
</reference>
<evidence type="ECO:0000313" key="2">
    <source>
        <dbReference type="EMBL" id="AFD08944.1"/>
    </source>
</evidence>
<keyword evidence="3" id="KW-1185">Reference proteome</keyword>
<dbReference type="eggNOG" id="ENOG5032E9W">
    <property type="taxonomic scope" value="Bacteria"/>
</dbReference>
<evidence type="ECO:0000259" key="1">
    <source>
        <dbReference type="Pfam" id="PF25056"/>
    </source>
</evidence>
<feature type="domain" description="DUF7793" evidence="1">
    <location>
        <begin position="18"/>
        <end position="129"/>
    </location>
</feature>
<dbReference type="Pfam" id="PF25056">
    <property type="entry name" value="DUF7793"/>
    <property type="match status" value="1"/>
</dbReference>
<sequence length="130" mass="14987">MKQIPENVERFEGELGTYWFDENGILCSVSNKILRTLDNVKSNINLIKKISNNTPVCILVYLSRSPQPDKQTRDFVAQQLSSIYKAMAIVSNSSLGSFVINFIFKFQKPSIPMRTFSNEEDAKEWLKQYL</sequence>
<dbReference type="OrthoDB" id="1358466at2"/>
<organism evidence="2 3">
    <name type="scientific">Solitalea canadensis (strain ATCC 29591 / DSM 3403 / JCM 21819 / LMG 8368 / NBRC 15130 / NCIMB 12057 / USAM 9D)</name>
    <name type="common">Flexibacter canadensis</name>
    <dbReference type="NCBI Taxonomy" id="929556"/>
    <lineage>
        <taxon>Bacteria</taxon>
        <taxon>Pseudomonadati</taxon>
        <taxon>Bacteroidota</taxon>
        <taxon>Sphingobacteriia</taxon>
        <taxon>Sphingobacteriales</taxon>
        <taxon>Sphingobacteriaceae</taxon>
        <taxon>Solitalea</taxon>
    </lineage>
</organism>
<protein>
    <recommendedName>
        <fullName evidence="1">DUF7793 domain-containing protein</fullName>
    </recommendedName>
</protein>
<accession>H8KM22</accession>
<dbReference type="Gene3D" id="3.40.970.30">
    <property type="entry name" value="yp_829618.1 like domains"/>
    <property type="match status" value="1"/>
</dbReference>
<gene>
    <name evidence="2" type="ordered locus">Solca_3949</name>
</gene>
<dbReference type="KEGG" id="scn:Solca_3949"/>
<dbReference type="RefSeq" id="WP_014682167.1">
    <property type="nucleotide sequence ID" value="NC_017770.1"/>
</dbReference>
<dbReference type="Proteomes" id="UP000007590">
    <property type="component" value="Chromosome"/>
</dbReference>
<dbReference type="AlphaFoldDB" id="H8KM22"/>
<dbReference type="HOGENOM" id="CLU_1967090_0_0_10"/>
<name>H8KM22_SOLCM</name>
<evidence type="ECO:0000313" key="3">
    <source>
        <dbReference type="Proteomes" id="UP000007590"/>
    </source>
</evidence>
<proteinExistence type="predicted"/>
<dbReference type="InterPro" id="IPR056695">
    <property type="entry name" value="DUF7793"/>
</dbReference>
<dbReference type="EMBL" id="CP003349">
    <property type="protein sequence ID" value="AFD08944.1"/>
    <property type="molecule type" value="Genomic_DNA"/>
</dbReference>